<keyword evidence="1" id="KW-0732">Signal</keyword>
<dbReference type="EMBL" id="NBIV01000106">
    <property type="protein sequence ID" value="PXF43961.1"/>
    <property type="molecule type" value="Genomic_DNA"/>
</dbReference>
<sequence>MAPLFSAPAPMLPIVASALLLLSSLLSSANAHGMMCSPRQRGAYHSVKCQSDLPDPSQPVIDHCAHCLNGGTVATVKTHLPADGWKVYEPVKDFGGTATRAGLCGDPKGRIDHMIGGDFMPYPTVPIVAHYKQGGAVDFSAEIDTNHNGYFEFFLCNLDACGTPDIDGSCFTGNHCVKLNRVPHPSCENPSSATIHECGPIDAAYPGRWYLPCRNTGHVGVHIVGGDSGTMRYQLPDGFSCKHCVIQWYWATANSCAPRGFKDYFVNYNFPFGTTCDSDGGGRGTYRADMSECGGDSLPEEFWSCADVQITPDGASAGAVQALANPQPDPAVMSNDEDAVKQDPQGMLNKASEGLETDMTMAAHEDSGKRKAEELGAAQGNCIAEDNPCTGEKDCCDIQQFCVRTDKAGGFTCRFWWSLWEDSERRMKVSM</sequence>
<dbReference type="Pfam" id="PF03067">
    <property type="entry name" value="LPMO_10"/>
    <property type="match status" value="1"/>
</dbReference>
<gene>
    <name evidence="3" type="ORF">BWQ96_06271</name>
</gene>
<proteinExistence type="predicted"/>
<dbReference type="OrthoDB" id="2902at2759"/>
<feature type="signal peptide" evidence="1">
    <location>
        <begin position="1"/>
        <end position="31"/>
    </location>
</feature>
<dbReference type="AlphaFoldDB" id="A0A2V3IPE6"/>
<evidence type="ECO:0000313" key="4">
    <source>
        <dbReference type="Proteomes" id="UP000247409"/>
    </source>
</evidence>
<dbReference type="Proteomes" id="UP000247409">
    <property type="component" value="Unassembled WGS sequence"/>
</dbReference>
<dbReference type="InterPro" id="IPR004302">
    <property type="entry name" value="Cellulose/chitin-bd_N"/>
</dbReference>
<protein>
    <recommendedName>
        <fullName evidence="2">Chitin-binding type-4 domain-containing protein</fullName>
    </recommendedName>
</protein>
<feature type="chain" id="PRO_5015837748" description="Chitin-binding type-4 domain-containing protein" evidence="1">
    <location>
        <begin position="32"/>
        <end position="431"/>
    </location>
</feature>
<organism evidence="3 4">
    <name type="scientific">Gracilariopsis chorda</name>
    <dbReference type="NCBI Taxonomy" id="448386"/>
    <lineage>
        <taxon>Eukaryota</taxon>
        <taxon>Rhodophyta</taxon>
        <taxon>Florideophyceae</taxon>
        <taxon>Rhodymeniophycidae</taxon>
        <taxon>Gracilariales</taxon>
        <taxon>Gracilariaceae</taxon>
        <taxon>Gracilariopsis</taxon>
    </lineage>
</organism>
<feature type="domain" description="Chitin-binding type-4" evidence="2">
    <location>
        <begin position="32"/>
        <end position="308"/>
    </location>
</feature>
<name>A0A2V3IPE6_9FLOR</name>
<evidence type="ECO:0000259" key="2">
    <source>
        <dbReference type="Pfam" id="PF03067"/>
    </source>
</evidence>
<evidence type="ECO:0000313" key="3">
    <source>
        <dbReference type="EMBL" id="PXF43961.1"/>
    </source>
</evidence>
<evidence type="ECO:0000256" key="1">
    <source>
        <dbReference type="SAM" id="SignalP"/>
    </source>
</evidence>
<accession>A0A2V3IPE6</accession>
<comment type="caution">
    <text evidence="3">The sequence shown here is derived from an EMBL/GenBank/DDBJ whole genome shotgun (WGS) entry which is preliminary data.</text>
</comment>
<keyword evidence="4" id="KW-1185">Reference proteome</keyword>
<reference evidence="3 4" key="1">
    <citation type="journal article" date="2018" name="Mol. Biol. Evol.">
        <title>Analysis of the draft genome of the red seaweed Gracilariopsis chorda provides insights into genome size evolution in Rhodophyta.</title>
        <authorList>
            <person name="Lee J."/>
            <person name="Yang E.C."/>
            <person name="Graf L."/>
            <person name="Yang J.H."/>
            <person name="Qiu H."/>
            <person name="Zel Zion U."/>
            <person name="Chan C.X."/>
            <person name="Stephens T.G."/>
            <person name="Weber A.P.M."/>
            <person name="Boo G.H."/>
            <person name="Boo S.M."/>
            <person name="Kim K.M."/>
            <person name="Shin Y."/>
            <person name="Jung M."/>
            <person name="Lee S.J."/>
            <person name="Yim H.S."/>
            <person name="Lee J.H."/>
            <person name="Bhattacharya D."/>
            <person name="Yoon H.S."/>
        </authorList>
    </citation>
    <scope>NUCLEOTIDE SEQUENCE [LARGE SCALE GENOMIC DNA]</scope>
    <source>
        <strain evidence="3 4">SKKU-2015</strain>
        <tissue evidence="3">Whole body</tissue>
    </source>
</reference>